<sequence length="105" mass="11934">METKTLSLDLISSDVSTIAWLRVSPTVCTFTITVFLVTGCFVAPNGQELVTHKRCTSYNDEHEILLKKTKKFNFFPNPKQIKSEVETINDEENSQMVNKPIKTHS</sequence>
<protein>
    <submittedName>
        <fullName evidence="3">Uncharacterized protein</fullName>
    </submittedName>
</protein>
<reference evidence="3" key="1">
    <citation type="submission" date="2022-11" db="UniProtKB">
        <authorList>
            <consortium name="WormBaseParasite"/>
        </authorList>
    </citation>
    <scope>IDENTIFICATION</scope>
</reference>
<keyword evidence="1" id="KW-0472">Membrane</keyword>
<organism evidence="2 3">
    <name type="scientific">Romanomermis culicivorax</name>
    <name type="common">Nematode worm</name>
    <dbReference type="NCBI Taxonomy" id="13658"/>
    <lineage>
        <taxon>Eukaryota</taxon>
        <taxon>Metazoa</taxon>
        <taxon>Ecdysozoa</taxon>
        <taxon>Nematoda</taxon>
        <taxon>Enoplea</taxon>
        <taxon>Dorylaimia</taxon>
        <taxon>Mermithida</taxon>
        <taxon>Mermithoidea</taxon>
        <taxon>Mermithidae</taxon>
        <taxon>Romanomermis</taxon>
    </lineage>
</organism>
<evidence type="ECO:0000256" key="1">
    <source>
        <dbReference type="SAM" id="Phobius"/>
    </source>
</evidence>
<accession>A0A915HSL5</accession>
<evidence type="ECO:0000313" key="2">
    <source>
        <dbReference type="Proteomes" id="UP000887565"/>
    </source>
</evidence>
<evidence type="ECO:0000313" key="3">
    <source>
        <dbReference type="WBParaSite" id="nRc.2.0.1.t04521-RA"/>
    </source>
</evidence>
<feature type="transmembrane region" description="Helical" evidence="1">
    <location>
        <begin position="20"/>
        <end position="44"/>
    </location>
</feature>
<name>A0A915HSL5_ROMCU</name>
<dbReference type="Proteomes" id="UP000887565">
    <property type="component" value="Unplaced"/>
</dbReference>
<keyword evidence="2" id="KW-1185">Reference proteome</keyword>
<keyword evidence="1" id="KW-0812">Transmembrane</keyword>
<dbReference type="WBParaSite" id="nRc.2.0.1.t04521-RA">
    <property type="protein sequence ID" value="nRc.2.0.1.t04521-RA"/>
    <property type="gene ID" value="nRc.2.0.1.g04521"/>
</dbReference>
<dbReference type="AlphaFoldDB" id="A0A915HSL5"/>
<keyword evidence="1" id="KW-1133">Transmembrane helix</keyword>
<proteinExistence type="predicted"/>